<dbReference type="GO" id="GO:0009073">
    <property type="term" value="P:aromatic amino acid family biosynthetic process"/>
    <property type="evidence" value="ECO:0007669"/>
    <property type="project" value="UniProtKB-KW"/>
</dbReference>
<keyword evidence="9 11" id="KW-0057">Aromatic amino acid biosynthesis</keyword>
<dbReference type="Proteomes" id="UP000014387">
    <property type="component" value="Unassembled WGS sequence"/>
</dbReference>
<evidence type="ECO:0000256" key="7">
    <source>
        <dbReference type="ARBA" id="ARBA00022827"/>
    </source>
</evidence>
<dbReference type="EMBL" id="AGWN01000001">
    <property type="protein sequence ID" value="EPD30451.1"/>
    <property type="molecule type" value="Genomic_DNA"/>
</dbReference>
<feature type="binding site" evidence="11">
    <location>
        <position position="42"/>
    </location>
    <ligand>
        <name>NADP(+)</name>
        <dbReference type="ChEBI" id="CHEBI:58349"/>
    </ligand>
</feature>
<dbReference type="PANTHER" id="PTHR21085:SF0">
    <property type="entry name" value="CHORISMATE SYNTHASE"/>
    <property type="match status" value="1"/>
</dbReference>
<dbReference type="AlphaFoldDB" id="A0A9W5RDR4"/>
<comment type="subunit">
    <text evidence="11">Homotetramer.</text>
</comment>
<dbReference type="FunFam" id="3.60.150.10:FF:000002">
    <property type="entry name" value="Chorismate synthase"/>
    <property type="match status" value="1"/>
</dbReference>
<keyword evidence="8 11" id="KW-0521">NADP</keyword>
<comment type="cofactor">
    <cofactor evidence="11 12">
        <name>FMNH2</name>
        <dbReference type="ChEBI" id="CHEBI:57618"/>
    </cofactor>
    <text evidence="11 12">Reduced FMN (FMNH(2)).</text>
</comment>
<dbReference type="SUPFAM" id="SSF103263">
    <property type="entry name" value="Chorismate synthase, AroC"/>
    <property type="match status" value="1"/>
</dbReference>
<feature type="binding site" evidence="11">
    <location>
        <position position="301"/>
    </location>
    <ligand>
        <name>FMN</name>
        <dbReference type="ChEBI" id="CHEBI:58210"/>
    </ligand>
</feature>
<comment type="caution">
    <text evidence="13">The sequence shown here is derived from an EMBL/GenBank/DDBJ whole genome shotgun (WGS) entry which is preliminary data.</text>
</comment>
<feature type="binding site" evidence="11">
    <location>
        <begin position="140"/>
        <end position="142"/>
    </location>
    <ligand>
        <name>FMN</name>
        <dbReference type="ChEBI" id="CHEBI:58210"/>
    </ligand>
</feature>
<comment type="similarity">
    <text evidence="2 11 12">Belongs to the chorismate synthase family.</text>
</comment>
<organism evidence="13 14">
    <name type="scientific">Gleimia europaea ACS-120-V-Col10b</name>
    <dbReference type="NCBI Taxonomy" id="883069"/>
    <lineage>
        <taxon>Bacteria</taxon>
        <taxon>Bacillati</taxon>
        <taxon>Actinomycetota</taxon>
        <taxon>Actinomycetes</taxon>
        <taxon>Actinomycetales</taxon>
        <taxon>Actinomycetaceae</taxon>
        <taxon>Gleimia</taxon>
    </lineage>
</organism>
<evidence type="ECO:0000256" key="3">
    <source>
        <dbReference type="ARBA" id="ARBA00013036"/>
    </source>
</evidence>
<evidence type="ECO:0000313" key="13">
    <source>
        <dbReference type="EMBL" id="EPD30451.1"/>
    </source>
</evidence>
<dbReference type="GO" id="GO:0005829">
    <property type="term" value="C:cytosol"/>
    <property type="evidence" value="ECO:0007669"/>
    <property type="project" value="TreeGrafter"/>
</dbReference>
<dbReference type="PIRSF" id="PIRSF001456">
    <property type="entry name" value="Chorismate_synth"/>
    <property type="match status" value="1"/>
</dbReference>
<accession>A0A9W5RDR4</accession>
<dbReference type="InterPro" id="IPR000453">
    <property type="entry name" value="Chorismate_synth"/>
</dbReference>
<evidence type="ECO:0000256" key="1">
    <source>
        <dbReference type="ARBA" id="ARBA00005044"/>
    </source>
</evidence>
<evidence type="ECO:0000256" key="5">
    <source>
        <dbReference type="ARBA" id="ARBA00022630"/>
    </source>
</evidence>
<dbReference type="EC" id="4.2.3.5" evidence="3 11"/>
<dbReference type="InterPro" id="IPR035904">
    <property type="entry name" value="Chorismate_synth_AroC_sf"/>
</dbReference>
<evidence type="ECO:0000256" key="4">
    <source>
        <dbReference type="ARBA" id="ARBA00022605"/>
    </source>
</evidence>
<comment type="function">
    <text evidence="11">Catalyzes the anti-1,4-elimination of the C-3 phosphate and the C-6 proR hydrogen from 5-enolpyruvylshikimate-3-phosphate (EPSP) to yield chorismate, which is the branch point compound that serves as the starting substrate for the three terminal pathways of aromatic amino acid biosynthesis. This reaction introduces a second double bond into the aromatic ring system.</text>
</comment>
<comment type="pathway">
    <text evidence="1 11 12">Metabolic intermediate biosynthesis; chorismate biosynthesis; chorismate from D-erythrose 4-phosphate and phosphoenolpyruvate: step 7/7.</text>
</comment>
<dbReference type="GO" id="GO:0009423">
    <property type="term" value="P:chorismate biosynthetic process"/>
    <property type="evidence" value="ECO:0007669"/>
    <property type="project" value="UniProtKB-UniRule"/>
</dbReference>
<comment type="catalytic activity">
    <reaction evidence="11 12">
        <text>5-O-(1-carboxyvinyl)-3-phosphoshikimate = chorismate + phosphate</text>
        <dbReference type="Rhea" id="RHEA:21020"/>
        <dbReference type="ChEBI" id="CHEBI:29748"/>
        <dbReference type="ChEBI" id="CHEBI:43474"/>
        <dbReference type="ChEBI" id="CHEBI:57701"/>
        <dbReference type="EC" id="4.2.3.5"/>
    </reaction>
</comment>
<evidence type="ECO:0000256" key="8">
    <source>
        <dbReference type="ARBA" id="ARBA00022857"/>
    </source>
</evidence>
<keyword evidence="5 11" id="KW-0285">Flavoprotein</keyword>
<keyword evidence="14" id="KW-1185">Reference proteome</keyword>
<feature type="binding site" evidence="11">
    <location>
        <position position="36"/>
    </location>
    <ligand>
        <name>NADP(+)</name>
        <dbReference type="ChEBI" id="CHEBI:58349"/>
    </ligand>
</feature>
<dbReference type="GO" id="GO:0004107">
    <property type="term" value="F:chorismate synthase activity"/>
    <property type="evidence" value="ECO:0007669"/>
    <property type="project" value="UniProtKB-UniRule"/>
</dbReference>
<keyword evidence="6 11" id="KW-0288">FMN</keyword>
<protein>
    <recommendedName>
        <fullName evidence="3 11">Chorismate synthase</fullName>
        <shortName evidence="11">CS</shortName>
        <ecNumber evidence="3 11">4.2.3.5</ecNumber>
    </recommendedName>
    <alternativeName>
        <fullName evidence="11">5-enolpyruvylshikimate-3-phosphate phospholyase</fullName>
    </alternativeName>
</protein>
<keyword evidence="10 11" id="KW-0456">Lyase</keyword>
<feature type="binding site" evidence="11">
    <location>
        <begin position="316"/>
        <end position="320"/>
    </location>
    <ligand>
        <name>FMN</name>
        <dbReference type="ChEBI" id="CHEBI:58210"/>
    </ligand>
</feature>
<evidence type="ECO:0000256" key="10">
    <source>
        <dbReference type="ARBA" id="ARBA00023239"/>
    </source>
</evidence>
<keyword evidence="4 11" id="KW-0028">Amino-acid biosynthesis</keyword>
<dbReference type="Gene3D" id="3.60.150.10">
    <property type="entry name" value="Chorismate synthase AroC"/>
    <property type="match status" value="1"/>
</dbReference>
<evidence type="ECO:0000313" key="14">
    <source>
        <dbReference type="Proteomes" id="UP000014387"/>
    </source>
</evidence>
<dbReference type="HAMAP" id="MF_00300">
    <property type="entry name" value="Chorismate_synth"/>
    <property type="match status" value="1"/>
</dbReference>
<dbReference type="InterPro" id="IPR020541">
    <property type="entry name" value="Chorismate_synthase_CS"/>
</dbReference>
<feature type="binding site" evidence="11">
    <location>
        <position position="342"/>
    </location>
    <ligand>
        <name>FMN</name>
        <dbReference type="ChEBI" id="CHEBI:58210"/>
    </ligand>
</feature>
<dbReference type="CDD" id="cd07304">
    <property type="entry name" value="Chorismate_synthase"/>
    <property type="match status" value="1"/>
</dbReference>
<proteinExistence type="inferred from homology"/>
<dbReference type="PROSITE" id="PS00787">
    <property type="entry name" value="CHORISMATE_SYNTHASE_1"/>
    <property type="match status" value="1"/>
</dbReference>
<name>A0A9W5RDR4_9ACTO</name>
<sequence length="396" mass="42098">MSAGESHGEALVGIIDGVPKGVELSTQMLADELARRRQGHGRGARQRFEQDRVRILGGVRHGLTIGSPVAIEIANSEWPKWQVVMSPNPVDPKDLLIDAGTGDEREVARNRPLTRPRPGHADLAGMMKFGHEDARPVLERASARETATRVALGLVARQFLRQVAGIEIVSHVVAVGEETADAPAPLPQDAHRLDASAVRTLDEDAQMRFIVAIDQAKKSGDTIGGVAEVAAYGVPVGLGSYTQWDERLDASLAAALMSIQSAKSVEIGQGQVDQLGSTAHDEIVVEEGPRRLSNRAGGIEGGMSNGEPIVARVGFKPISTVPRARSTIDLATGTQAPALHQRSDASQIVPATVICESMVALTLANEIIKMFGTGSVERIRAAIADYNTAVSERLNP</sequence>
<evidence type="ECO:0000256" key="12">
    <source>
        <dbReference type="RuleBase" id="RU000605"/>
    </source>
</evidence>
<gene>
    <name evidence="11" type="primary">aroC</name>
    <name evidence="13" type="ORF">HMPREF9238_00194</name>
</gene>
<keyword evidence="7 11" id="KW-0274">FAD</keyword>
<feature type="binding site" evidence="11">
    <location>
        <begin position="260"/>
        <end position="261"/>
    </location>
    <ligand>
        <name>FMN</name>
        <dbReference type="ChEBI" id="CHEBI:58210"/>
    </ligand>
</feature>
<dbReference type="GO" id="GO:0010181">
    <property type="term" value="F:FMN binding"/>
    <property type="evidence" value="ECO:0007669"/>
    <property type="project" value="TreeGrafter"/>
</dbReference>
<evidence type="ECO:0000256" key="11">
    <source>
        <dbReference type="HAMAP-Rule" id="MF_00300"/>
    </source>
</evidence>
<evidence type="ECO:0000256" key="9">
    <source>
        <dbReference type="ARBA" id="ARBA00023141"/>
    </source>
</evidence>
<evidence type="ECO:0000256" key="2">
    <source>
        <dbReference type="ARBA" id="ARBA00008014"/>
    </source>
</evidence>
<dbReference type="NCBIfam" id="TIGR00033">
    <property type="entry name" value="aroC"/>
    <property type="match status" value="1"/>
</dbReference>
<dbReference type="Pfam" id="PF01264">
    <property type="entry name" value="Chorismate_synt"/>
    <property type="match status" value="1"/>
</dbReference>
<dbReference type="NCBIfam" id="NF003793">
    <property type="entry name" value="PRK05382.1"/>
    <property type="match status" value="1"/>
</dbReference>
<reference evidence="13 14" key="1">
    <citation type="submission" date="2013-05" db="EMBL/GenBank/DDBJ databases">
        <title>The Genome Sequence of Actinomyces europaeus ACS-120-V-COL10B.</title>
        <authorList>
            <consortium name="The Broad Institute Genomics Platform"/>
            <person name="Earl A."/>
            <person name="Ward D."/>
            <person name="Feldgarden M."/>
            <person name="Gevers D."/>
            <person name="Saerens B."/>
            <person name="Vaneechoutte M."/>
            <person name="Walker B."/>
            <person name="Young S."/>
            <person name="Zeng Q."/>
            <person name="Gargeya S."/>
            <person name="Fitzgerald M."/>
            <person name="Haas B."/>
            <person name="Abouelleil A."/>
            <person name="Allen A.W."/>
            <person name="Alvarado L."/>
            <person name="Arachchi H.M."/>
            <person name="Berlin A.M."/>
            <person name="Chapman S.B."/>
            <person name="Gainer-Dewar J."/>
            <person name="Goldberg J."/>
            <person name="Griggs A."/>
            <person name="Gujja S."/>
            <person name="Hansen M."/>
            <person name="Howarth C."/>
            <person name="Imamovic A."/>
            <person name="Ireland A."/>
            <person name="Larimer J."/>
            <person name="McCowan C."/>
            <person name="Murphy C."/>
            <person name="Pearson M."/>
            <person name="Poon T.W."/>
            <person name="Priest M."/>
            <person name="Roberts A."/>
            <person name="Saif S."/>
            <person name="Shea T."/>
            <person name="Sisk P."/>
            <person name="Sykes S."/>
            <person name="Wortman J."/>
            <person name="Nusbaum C."/>
            <person name="Birren B."/>
        </authorList>
    </citation>
    <scope>NUCLEOTIDE SEQUENCE [LARGE SCALE GENOMIC DNA]</scope>
    <source>
        <strain evidence="13 14">ACS-120-V-Col10b</strain>
    </source>
</reference>
<dbReference type="PANTHER" id="PTHR21085">
    <property type="entry name" value="CHORISMATE SYNTHASE"/>
    <property type="match status" value="1"/>
</dbReference>
<evidence type="ECO:0000256" key="6">
    <source>
        <dbReference type="ARBA" id="ARBA00022643"/>
    </source>
</evidence>
<dbReference type="GO" id="GO:0008652">
    <property type="term" value="P:amino acid biosynthetic process"/>
    <property type="evidence" value="ECO:0007669"/>
    <property type="project" value="UniProtKB-KW"/>
</dbReference>